<dbReference type="AlphaFoldDB" id="A0AAE0CXC3"/>
<name>A0AAE0CXC3_9ROSI</name>
<proteinExistence type="predicted"/>
<gene>
    <name evidence="1" type="ORF">Ddye_004392</name>
</gene>
<dbReference type="Proteomes" id="UP001280121">
    <property type="component" value="Unassembled WGS sequence"/>
</dbReference>
<evidence type="ECO:0000313" key="2">
    <source>
        <dbReference type="Proteomes" id="UP001280121"/>
    </source>
</evidence>
<dbReference type="EMBL" id="JANJYI010000001">
    <property type="protein sequence ID" value="KAK2665818.1"/>
    <property type="molecule type" value="Genomic_DNA"/>
</dbReference>
<reference evidence="1" key="1">
    <citation type="journal article" date="2023" name="Plant J.">
        <title>Genome sequences and population genomics provide insights into the demographic history, inbreeding, and mutation load of two 'living fossil' tree species of Dipteronia.</title>
        <authorList>
            <person name="Feng Y."/>
            <person name="Comes H.P."/>
            <person name="Chen J."/>
            <person name="Zhu S."/>
            <person name="Lu R."/>
            <person name="Zhang X."/>
            <person name="Li P."/>
            <person name="Qiu J."/>
            <person name="Olsen K.M."/>
            <person name="Qiu Y."/>
        </authorList>
    </citation>
    <scope>NUCLEOTIDE SEQUENCE</scope>
    <source>
        <strain evidence="1">KIB01</strain>
    </source>
</reference>
<keyword evidence="2" id="KW-1185">Reference proteome</keyword>
<evidence type="ECO:0008006" key="3">
    <source>
        <dbReference type="Google" id="ProtNLM"/>
    </source>
</evidence>
<evidence type="ECO:0000313" key="1">
    <source>
        <dbReference type="EMBL" id="KAK2665818.1"/>
    </source>
</evidence>
<organism evidence="1 2">
    <name type="scientific">Dipteronia dyeriana</name>
    <dbReference type="NCBI Taxonomy" id="168575"/>
    <lineage>
        <taxon>Eukaryota</taxon>
        <taxon>Viridiplantae</taxon>
        <taxon>Streptophyta</taxon>
        <taxon>Embryophyta</taxon>
        <taxon>Tracheophyta</taxon>
        <taxon>Spermatophyta</taxon>
        <taxon>Magnoliopsida</taxon>
        <taxon>eudicotyledons</taxon>
        <taxon>Gunneridae</taxon>
        <taxon>Pentapetalae</taxon>
        <taxon>rosids</taxon>
        <taxon>malvids</taxon>
        <taxon>Sapindales</taxon>
        <taxon>Sapindaceae</taxon>
        <taxon>Hippocastanoideae</taxon>
        <taxon>Acereae</taxon>
        <taxon>Dipteronia</taxon>
    </lineage>
</organism>
<protein>
    <recommendedName>
        <fullName evidence="3">Reverse transcriptase</fullName>
    </recommendedName>
</protein>
<sequence>MCRKMERELDNSLAEEESFWRQRFRVEWMKEGDCNTKFFHVKASTRRSCNMIRGLYDRGGVWRTKDEDLEDIINEYFASLFSSTYPSSVDLEDVFGIVENRLPANLNAFFNGQFTADDIRKAIFQMNSLKALGSDGYPADFYEKF</sequence>
<comment type="caution">
    <text evidence="1">The sequence shown here is derived from an EMBL/GenBank/DDBJ whole genome shotgun (WGS) entry which is preliminary data.</text>
</comment>
<accession>A0AAE0CXC3</accession>